<dbReference type="CDD" id="cd12087">
    <property type="entry name" value="TM_EGFR-like"/>
    <property type="match status" value="1"/>
</dbReference>
<keyword evidence="4" id="KW-1185">Reference proteome</keyword>
<feature type="region of interest" description="Disordered" evidence="1">
    <location>
        <begin position="17"/>
        <end position="40"/>
    </location>
</feature>
<keyword evidence="2" id="KW-1133">Transmembrane helix</keyword>
<keyword evidence="2" id="KW-0472">Membrane</keyword>
<organism evidence="3 4">
    <name type="scientific">Thyridium curvatum</name>
    <dbReference type="NCBI Taxonomy" id="1093900"/>
    <lineage>
        <taxon>Eukaryota</taxon>
        <taxon>Fungi</taxon>
        <taxon>Dikarya</taxon>
        <taxon>Ascomycota</taxon>
        <taxon>Pezizomycotina</taxon>
        <taxon>Sordariomycetes</taxon>
        <taxon>Sordariomycetidae</taxon>
        <taxon>Thyridiales</taxon>
        <taxon>Thyridiaceae</taxon>
        <taxon>Thyridium</taxon>
    </lineage>
</organism>
<name>A0A507AZG0_9PEZI</name>
<dbReference type="Proteomes" id="UP000319257">
    <property type="component" value="Unassembled WGS sequence"/>
</dbReference>
<evidence type="ECO:0000256" key="1">
    <source>
        <dbReference type="SAM" id="MobiDB-lite"/>
    </source>
</evidence>
<feature type="compositionally biased region" description="Low complexity" evidence="1">
    <location>
        <begin position="20"/>
        <end position="37"/>
    </location>
</feature>
<dbReference type="GeneID" id="41973906"/>
<comment type="caution">
    <text evidence="3">The sequence shown here is derived from an EMBL/GenBank/DDBJ whole genome shotgun (WGS) entry which is preliminary data.</text>
</comment>
<protein>
    <submittedName>
        <fullName evidence="3">Uncharacterized protein</fullName>
    </submittedName>
</protein>
<evidence type="ECO:0000313" key="4">
    <source>
        <dbReference type="Proteomes" id="UP000319257"/>
    </source>
</evidence>
<gene>
    <name evidence="3" type="ORF">E0L32_006459</name>
</gene>
<feature type="compositionally biased region" description="Low complexity" evidence="1">
    <location>
        <begin position="322"/>
        <end position="339"/>
    </location>
</feature>
<dbReference type="STRING" id="1093900.A0A507AZG0"/>
<feature type="region of interest" description="Disordered" evidence="1">
    <location>
        <begin position="308"/>
        <end position="347"/>
    </location>
</feature>
<proteinExistence type="predicted"/>
<dbReference type="RefSeq" id="XP_030994744.1">
    <property type="nucleotide sequence ID" value="XM_031141094.1"/>
</dbReference>
<dbReference type="EMBL" id="SKBQ01000037">
    <property type="protein sequence ID" value="TPX13033.1"/>
    <property type="molecule type" value="Genomic_DNA"/>
</dbReference>
<dbReference type="InParanoid" id="A0A507AZG0"/>
<dbReference type="OrthoDB" id="4770059at2759"/>
<keyword evidence="2" id="KW-0812">Transmembrane</keyword>
<dbReference type="AlphaFoldDB" id="A0A507AZG0"/>
<evidence type="ECO:0000256" key="2">
    <source>
        <dbReference type="SAM" id="Phobius"/>
    </source>
</evidence>
<accession>A0A507AZG0</accession>
<feature type="transmembrane region" description="Helical" evidence="2">
    <location>
        <begin position="192"/>
        <end position="215"/>
    </location>
</feature>
<sequence length="382" mass="40049">MSSVSEATILASSVSWPSGTATKTTSSARRASASASRVTDHYGTPPAGSLTTIWTPPCGIVTGTYTKASETCMPPGWNIYWASNAGYYSPAICPSGFIPGCTRTLRQGPVVVAGETAVNCVPSGFSCPTSTGQYLSHAVKGTTIAAMIQVRWKATDLPSFQTHPLANADLNRLQATSGPGWQSGSGDLSTGVIVGIAVGAGLALLVFILCIIFLCSRRRQRNNKILYAPPLQHVPLMQQRAYETGGYQQGQLGIMGAPPPPYASAGLPKSVPHLSGYTALPLGDGQSYSGDSTPAGAAGQMASASTSYGAETASDSRRGFQAPAGTTATPTRAPSSSSPIRSEEETVAAELQDLQRRQLEIEERRLQLLAQQDARDHRTELQ</sequence>
<evidence type="ECO:0000313" key="3">
    <source>
        <dbReference type="EMBL" id="TPX13033.1"/>
    </source>
</evidence>
<reference evidence="3 4" key="1">
    <citation type="submission" date="2019-06" db="EMBL/GenBank/DDBJ databases">
        <title>Draft genome sequence of the filamentous fungus Phialemoniopsis curvata isolated from diesel fuel.</title>
        <authorList>
            <person name="Varaljay V.A."/>
            <person name="Lyon W.J."/>
            <person name="Crouch A.L."/>
            <person name="Drake C.E."/>
            <person name="Hollomon J.M."/>
            <person name="Nadeau L.J."/>
            <person name="Nunn H.S."/>
            <person name="Stevenson B.S."/>
            <person name="Bojanowski C.L."/>
            <person name="Crookes-Goodson W.J."/>
        </authorList>
    </citation>
    <scope>NUCLEOTIDE SEQUENCE [LARGE SCALE GENOMIC DNA]</scope>
    <source>
        <strain evidence="3 4">D216</strain>
    </source>
</reference>